<name>A0A026WPQ1_OOCBI</name>
<evidence type="ECO:0000313" key="1">
    <source>
        <dbReference type="EMBL" id="EZA57606.1"/>
    </source>
</evidence>
<dbReference type="Proteomes" id="UP000053097">
    <property type="component" value="Unassembled WGS sequence"/>
</dbReference>
<dbReference type="EMBL" id="KK107144">
    <property type="protein sequence ID" value="EZA57606.1"/>
    <property type="molecule type" value="Genomic_DNA"/>
</dbReference>
<reference evidence="1 2" key="1">
    <citation type="journal article" date="2014" name="Curr. Biol.">
        <title>The genome of the clonal raider ant Cerapachys biroi.</title>
        <authorList>
            <person name="Oxley P.R."/>
            <person name="Ji L."/>
            <person name="Fetter-Pruneda I."/>
            <person name="McKenzie S.K."/>
            <person name="Li C."/>
            <person name="Hu H."/>
            <person name="Zhang G."/>
            <person name="Kronauer D.J."/>
        </authorList>
    </citation>
    <scope>NUCLEOTIDE SEQUENCE [LARGE SCALE GENOMIC DNA]</scope>
</reference>
<keyword evidence="2" id="KW-1185">Reference proteome</keyword>
<sequence>MNGLTARTRQSLAIGIDVAATKPRCGDVTRTRDKVQRLHVNPRDTVGAKLAASSPPRASFLLLRFLNAAGVCLPRPTRLLSPLISHTAAPRHRGRKFIPLLVTQERSETALNVTFEASRKYEGFWRQCARST</sequence>
<gene>
    <name evidence="1" type="ORF">X777_02146</name>
</gene>
<evidence type="ECO:0000313" key="2">
    <source>
        <dbReference type="Proteomes" id="UP000053097"/>
    </source>
</evidence>
<organism evidence="1 2">
    <name type="scientific">Ooceraea biroi</name>
    <name type="common">Clonal raider ant</name>
    <name type="synonym">Cerapachys biroi</name>
    <dbReference type="NCBI Taxonomy" id="2015173"/>
    <lineage>
        <taxon>Eukaryota</taxon>
        <taxon>Metazoa</taxon>
        <taxon>Ecdysozoa</taxon>
        <taxon>Arthropoda</taxon>
        <taxon>Hexapoda</taxon>
        <taxon>Insecta</taxon>
        <taxon>Pterygota</taxon>
        <taxon>Neoptera</taxon>
        <taxon>Endopterygota</taxon>
        <taxon>Hymenoptera</taxon>
        <taxon>Apocrita</taxon>
        <taxon>Aculeata</taxon>
        <taxon>Formicoidea</taxon>
        <taxon>Formicidae</taxon>
        <taxon>Dorylinae</taxon>
        <taxon>Ooceraea</taxon>
    </lineage>
</organism>
<proteinExistence type="predicted"/>
<protein>
    <submittedName>
        <fullName evidence="1">Uncharacterized protein</fullName>
    </submittedName>
</protein>
<accession>A0A026WPQ1</accession>
<dbReference type="AlphaFoldDB" id="A0A026WPQ1"/>